<dbReference type="Proteomes" id="UP000647587">
    <property type="component" value="Unassembled WGS sequence"/>
</dbReference>
<accession>A0ABQ2F0S6</accession>
<comment type="caution">
    <text evidence="2">The sequence shown here is derived from an EMBL/GenBank/DDBJ whole genome shotgun (WGS) entry which is preliminary data.</text>
</comment>
<gene>
    <name evidence="2" type="ORF">GCM10008955_34880</name>
</gene>
<organism evidence="2 3">
    <name type="scientific">Deinococcus malanensis</name>
    <dbReference type="NCBI Taxonomy" id="1706855"/>
    <lineage>
        <taxon>Bacteria</taxon>
        <taxon>Thermotogati</taxon>
        <taxon>Deinococcota</taxon>
        <taxon>Deinococci</taxon>
        <taxon>Deinococcales</taxon>
        <taxon>Deinococcaceae</taxon>
        <taxon>Deinococcus</taxon>
    </lineage>
</organism>
<proteinExistence type="predicted"/>
<reference evidence="3" key="1">
    <citation type="journal article" date="2019" name="Int. J. Syst. Evol. Microbiol.">
        <title>The Global Catalogue of Microorganisms (GCM) 10K type strain sequencing project: providing services to taxonomists for standard genome sequencing and annotation.</title>
        <authorList>
            <consortium name="The Broad Institute Genomics Platform"/>
            <consortium name="The Broad Institute Genome Sequencing Center for Infectious Disease"/>
            <person name="Wu L."/>
            <person name="Ma J."/>
        </authorList>
    </citation>
    <scope>NUCLEOTIDE SEQUENCE [LARGE SCALE GENOMIC DNA]</scope>
    <source>
        <strain evidence="3">JCM 30331</strain>
    </source>
</reference>
<evidence type="ECO:0000256" key="1">
    <source>
        <dbReference type="SAM" id="MobiDB-lite"/>
    </source>
</evidence>
<evidence type="ECO:0000313" key="3">
    <source>
        <dbReference type="Proteomes" id="UP000647587"/>
    </source>
</evidence>
<sequence length="198" mass="22949">MDNSSPASKSHQSHADFNYKGTLFSFRHLNGFDHVYEWTTVSGTTLFDVRIEFEDHCFTEGLSKEDIEKKQLKYDRDAVVSETRHHIRLFDLERYELSKALPGLVRDMIEAVCYFGDPARGNYFSINVIKKQRYVIFFRVYRAGGPKGRLTLTIQSAHTRPGFAGRESVKLGLVLRNTLHGRDTRPPHNSKKAKRKRR</sequence>
<keyword evidence="3" id="KW-1185">Reference proteome</keyword>
<feature type="region of interest" description="Disordered" evidence="1">
    <location>
        <begin position="179"/>
        <end position="198"/>
    </location>
</feature>
<feature type="compositionally biased region" description="Basic residues" evidence="1">
    <location>
        <begin position="188"/>
        <end position="198"/>
    </location>
</feature>
<evidence type="ECO:0000313" key="2">
    <source>
        <dbReference type="EMBL" id="GGK38004.1"/>
    </source>
</evidence>
<protein>
    <submittedName>
        <fullName evidence="2">Uncharacterized protein</fullName>
    </submittedName>
</protein>
<dbReference type="EMBL" id="BMPP01000018">
    <property type="protein sequence ID" value="GGK38004.1"/>
    <property type="molecule type" value="Genomic_DNA"/>
</dbReference>
<name>A0ABQ2F0S6_9DEIO</name>